<sequence>MNFFSCALNDRKWVKCFKVYCKNLTSVTCLSTV</sequence>
<dbReference type="EMBL" id="GBXM01093269">
    <property type="protein sequence ID" value="JAH15308.1"/>
    <property type="molecule type" value="Transcribed_RNA"/>
</dbReference>
<evidence type="ECO:0000313" key="1">
    <source>
        <dbReference type="EMBL" id="JAH15308.1"/>
    </source>
</evidence>
<name>A0A0E9QGT9_ANGAN</name>
<accession>A0A0E9QGT9</accession>
<reference evidence="1" key="1">
    <citation type="submission" date="2014-11" db="EMBL/GenBank/DDBJ databases">
        <authorList>
            <person name="Amaro Gonzalez C."/>
        </authorList>
    </citation>
    <scope>NUCLEOTIDE SEQUENCE</scope>
</reference>
<dbReference type="AlphaFoldDB" id="A0A0E9QGT9"/>
<organism evidence="1">
    <name type="scientific">Anguilla anguilla</name>
    <name type="common">European freshwater eel</name>
    <name type="synonym">Muraena anguilla</name>
    <dbReference type="NCBI Taxonomy" id="7936"/>
    <lineage>
        <taxon>Eukaryota</taxon>
        <taxon>Metazoa</taxon>
        <taxon>Chordata</taxon>
        <taxon>Craniata</taxon>
        <taxon>Vertebrata</taxon>
        <taxon>Euteleostomi</taxon>
        <taxon>Actinopterygii</taxon>
        <taxon>Neopterygii</taxon>
        <taxon>Teleostei</taxon>
        <taxon>Anguilliformes</taxon>
        <taxon>Anguillidae</taxon>
        <taxon>Anguilla</taxon>
    </lineage>
</organism>
<reference evidence="1" key="2">
    <citation type="journal article" date="2015" name="Fish Shellfish Immunol.">
        <title>Early steps in the European eel (Anguilla anguilla)-Vibrio vulnificus interaction in the gills: Role of the RtxA13 toxin.</title>
        <authorList>
            <person name="Callol A."/>
            <person name="Pajuelo D."/>
            <person name="Ebbesson L."/>
            <person name="Teles M."/>
            <person name="MacKenzie S."/>
            <person name="Amaro C."/>
        </authorList>
    </citation>
    <scope>NUCLEOTIDE SEQUENCE</scope>
</reference>
<proteinExistence type="predicted"/>
<protein>
    <submittedName>
        <fullName evidence="1">Uncharacterized protein</fullName>
    </submittedName>
</protein>